<dbReference type="Gene3D" id="2.60.120.1440">
    <property type="match status" value="1"/>
</dbReference>
<feature type="domain" description="FecR protein" evidence="2">
    <location>
        <begin position="107"/>
        <end position="197"/>
    </location>
</feature>
<dbReference type="Proteomes" id="UP000244913">
    <property type="component" value="Unassembled WGS sequence"/>
</dbReference>
<keyword evidence="1" id="KW-0812">Transmembrane</keyword>
<organism evidence="4 5">
    <name type="scientific">Caulobacter radicis</name>
    <dbReference type="NCBI Taxonomy" id="2172650"/>
    <lineage>
        <taxon>Bacteria</taxon>
        <taxon>Pseudomonadati</taxon>
        <taxon>Pseudomonadota</taxon>
        <taxon>Alphaproteobacteria</taxon>
        <taxon>Caulobacterales</taxon>
        <taxon>Caulobacteraceae</taxon>
        <taxon>Caulobacter</taxon>
    </lineage>
</organism>
<evidence type="ECO:0000259" key="3">
    <source>
        <dbReference type="Pfam" id="PF16220"/>
    </source>
</evidence>
<dbReference type="EMBL" id="QDKP01000020">
    <property type="protein sequence ID" value="PVM85637.1"/>
    <property type="molecule type" value="Genomic_DNA"/>
</dbReference>
<keyword evidence="1" id="KW-0472">Membrane</keyword>
<evidence type="ECO:0000256" key="1">
    <source>
        <dbReference type="SAM" id="Phobius"/>
    </source>
</evidence>
<dbReference type="InterPro" id="IPR006860">
    <property type="entry name" value="FecR"/>
</dbReference>
<dbReference type="InterPro" id="IPR012373">
    <property type="entry name" value="Ferrdict_sens_TM"/>
</dbReference>
<accession>A0A2T9JPJ7</accession>
<sequence length="321" mass="34293">MNATVDPDSPIGREARAWALAVSGEPFPPERSADLRRWLDADPAHARAYEEAEAVLLALSELQSLAHPALQPRRKPLARPAAWIGGVTALAACLLAAVFIAQPPAALETGAQPRQIDLRDGSTAVLAPGSRLVPASRWNDRRYVLERGEAFFSVRKAEGRRFQVEVGETEIEVLGTRFDARTSASGQVRVAVEEGRVAVYQGEARKEVARLAAGDYVLVENGRAQGGRLPAPTEAAAWRAGRLAYADAPLGDVVADLVARGHAGLQVTPRAAALRITASFQLDQADRFIASLPEILPVSVRSSGGQRTIDVRPGTTSSPPR</sequence>
<evidence type="ECO:0000313" key="4">
    <source>
        <dbReference type="EMBL" id="PVM85637.1"/>
    </source>
</evidence>
<dbReference type="Pfam" id="PF04773">
    <property type="entry name" value="FecR"/>
    <property type="match status" value="1"/>
</dbReference>
<dbReference type="RefSeq" id="WP_116565737.1">
    <property type="nucleotide sequence ID" value="NZ_QDKP01000020.1"/>
</dbReference>
<feature type="transmembrane region" description="Helical" evidence="1">
    <location>
        <begin position="81"/>
        <end position="101"/>
    </location>
</feature>
<evidence type="ECO:0000313" key="5">
    <source>
        <dbReference type="Proteomes" id="UP000244913"/>
    </source>
</evidence>
<reference evidence="4 5" key="1">
    <citation type="submission" date="2018-04" db="EMBL/GenBank/DDBJ databases">
        <title>The genome sequence of Caulobacter sp. 736.</title>
        <authorList>
            <person name="Gao J."/>
            <person name="Sun J."/>
        </authorList>
    </citation>
    <scope>NUCLEOTIDE SEQUENCE [LARGE SCALE GENOMIC DNA]</scope>
    <source>
        <strain evidence="4 5">736</strain>
    </source>
</reference>
<dbReference type="Pfam" id="PF16220">
    <property type="entry name" value="DUF4880"/>
    <property type="match status" value="1"/>
</dbReference>
<protein>
    <recommendedName>
        <fullName evidence="6">Iron dicitrate transport regulator FecR</fullName>
    </recommendedName>
</protein>
<dbReference type="InterPro" id="IPR032623">
    <property type="entry name" value="FecR_N"/>
</dbReference>
<dbReference type="PIRSF" id="PIRSF018266">
    <property type="entry name" value="FecR"/>
    <property type="match status" value="1"/>
</dbReference>
<gene>
    <name evidence="4" type="ORF">DDF65_06675</name>
</gene>
<dbReference type="PANTHER" id="PTHR30273">
    <property type="entry name" value="PERIPLASMIC SIGNAL SENSOR AND SIGMA FACTOR ACTIVATOR FECR-RELATED"/>
    <property type="match status" value="1"/>
</dbReference>
<keyword evidence="5" id="KW-1185">Reference proteome</keyword>
<evidence type="ECO:0008006" key="6">
    <source>
        <dbReference type="Google" id="ProtNLM"/>
    </source>
</evidence>
<comment type="caution">
    <text evidence="4">The sequence shown here is derived from an EMBL/GenBank/DDBJ whole genome shotgun (WGS) entry which is preliminary data.</text>
</comment>
<keyword evidence="1" id="KW-1133">Transmembrane helix</keyword>
<proteinExistence type="predicted"/>
<dbReference type="GO" id="GO:0016989">
    <property type="term" value="F:sigma factor antagonist activity"/>
    <property type="evidence" value="ECO:0007669"/>
    <property type="project" value="TreeGrafter"/>
</dbReference>
<evidence type="ECO:0000259" key="2">
    <source>
        <dbReference type="Pfam" id="PF04773"/>
    </source>
</evidence>
<dbReference type="AlphaFoldDB" id="A0A2T9JPJ7"/>
<name>A0A2T9JPJ7_9CAUL</name>
<dbReference type="PANTHER" id="PTHR30273:SF2">
    <property type="entry name" value="PROTEIN FECR"/>
    <property type="match status" value="1"/>
</dbReference>
<feature type="domain" description="FecR N-terminal" evidence="3">
    <location>
        <begin position="13"/>
        <end position="55"/>
    </location>
</feature>